<evidence type="ECO:0000313" key="3">
    <source>
        <dbReference type="Proteomes" id="UP000585681"/>
    </source>
</evidence>
<evidence type="ECO:0000256" key="1">
    <source>
        <dbReference type="SAM" id="Phobius"/>
    </source>
</evidence>
<comment type="caution">
    <text evidence="2">The sequence shown here is derived from an EMBL/GenBank/DDBJ whole genome shotgun (WGS) entry which is preliminary data.</text>
</comment>
<feature type="transmembrane region" description="Helical" evidence="1">
    <location>
        <begin position="61"/>
        <end position="79"/>
    </location>
</feature>
<evidence type="ECO:0000313" key="2">
    <source>
        <dbReference type="EMBL" id="MBB4021397.1"/>
    </source>
</evidence>
<feature type="transmembrane region" description="Helical" evidence="1">
    <location>
        <begin position="31"/>
        <end position="52"/>
    </location>
</feature>
<dbReference type="PANTHER" id="PTHR34989:SF1">
    <property type="entry name" value="PROTEIN HDED"/>
    <property type="match status" value="1"/>
</dbReference>
<dbReference type="AlphaFoldDB" id="A0A840CGW8"/>
<accession>A0A840CGW8</accession>
<keyword evidence="1" id="KW-0812">Transmembrane</keyword>
<keyword evidence="1" id="KW-0472">Membrane</keyword>
<reference evidence="2" key="1">
    <citation type="submission" date="2020-08" db="EMBL/GenBank/DDBJ databases">
        <title>Genomic Encyclopedia of Type Strains, Phase IV (KMG-IV): sequencing the most valuable type-strain genomes for metagenomic binning, comparative biology and taxonomic classification.</title>
        <authorList>
            <person name="Goeker M."/>
        </authorList>
    </citation>
    <scope>NUCLEOTIDE SEQUENCE [LARGE SCALE GENOMIC DNA]</scope>
    <source>
        <strain evidence="2">DSM 105040</strain>
    </source>
</reference>
<name>A0A840CGW8_9RHOB</name>
<proteinExistence type="predicted"/>
<keyword evidence="3" id="KW-1185">Reference proteome</keyword>
<protein>
    <submittedName>
        <fullName evidence="2">Uncharacterized membrane protein HdeD (DUF308 family)</fullName>
    </submittedName>
</protein>
<dbReference type="InterPro" id="IPR052712">
    <property type="entry name" value="Acid_resist_chaperone_HdeD"/>
</dbReference>
<feature type="transmembrane region" description="Helical" evidence="1">
    <location>
        <begin position="115"/>
        <end position="135"/>
    </location>
</feature>
<feature type="transmembrane region" description="Helical" evidence="1">
    <location>
        <begin position="85"/>
        <end position="108"/>
    </location>
</feature>
<dbReference type="RefSeq" id="WP_054537719.1">
    <property type="nucleotide sequence ID" value="NZ_JACIEQ010000001.1"/>
</dbReference>
<dbReference type="Pfam" id="PF03729">
    <property type="entry name" value="DUF308"/>
    <property type="match status" value="1"/>
</dbReference>
<dbReference type="Proteomes" id="UP000585681">
    <property type="component" value="Unassembled WGS sequence"/>
</dbReference>
<dbReference type="InterPro" id="IPR005325">
    <property type="entry name" value="DUF308_memb"/>
</dbReference>
<dbReference type="PANTHER" id="PTHR34989">
    <property type="entry name" value="PROTEIN HDED"/>
    <property type="match status" value="1"/>
</dbReference>
<dbReference type="EMBL" id="JACIEQ010000001">
    <property type="protein sequence ID" value="MBB4021397.1"/>
    <property type="molecule type" value="Genomic_DNA"/>
</dbReference>
<feature type="transmembrane region" description="Helical" evidence="1">
    <location>
        <begin position="147"/>
        <end position="167"/>
    </location>
</feature>
<sequence>MKIWLIWLLFGILLIAGGVLALANPFAATLAVDILVGALFVLSGIVQLLVAFRSDAGDGRVWTGLVGLLALLLGISLLFNPVAGAISLTLVLGILLLVMGIFRLFLAWMMRDTPVFWLLLLSGAVTFLIGVLIFSDVQAAGTQLLGILLGIDLIADGLGFIAFGLIARKL</sequence>
<organism evidence="2 3">
    <name type="scientific">Actibacterium naphthalenivorans</name>
    <dbReference type="NCBI Taxonomy" id="1614693"/>
    <lineage>
        <taxon>Bacteria</taxon>
        <taxon>Pseudomonadati</taxon>
        <taxon>Pseudomonadota</taxon>
        <taxon>Alphaproteobacteria</taxon>
        <taxon>Rhodobacterales</taxon>
        <taxon>Roseobacteraceae</taxon>
        <taxon>Actibacterium</taxon>
    </lineage>
</organism>
<keyword evidence="1" id="KW-1133">Transmembrane helix</keyword>
<dbReference type="GO" id="GO:0005886">
    <property type="term" value="C:plasma membrane"/>
    <property type="evidence" value="ECO:0007669"/>
    <property type="project" value="TreeGrafter"/>
</dbReference>
<gene>
    <name evidence="2" type="ORF">GGR17_001188</name>
</gene>